<evidence type="ECO:0000313" key="1">
    <source>
        <dbReference type="EMBL" id="KAA6335943.1"/>
    </source>
</evidence>
<dbReference type="EMBL" id="SNRY01000844">
    <property type="protein sequence ID" value="KAA6335943.1"/>
    <property type="molecule type" value="Genomic_DNA"/>
</dbReference>
<gene>
    <name evidence="1" type="ORF">EZS27_015875</name>
</gene>
<organism evidence="1">
    <name type="scientific">termite gut metagenome</name>
    <dbReference type="NCBI Taxonomy" id="433724"/>
    <lineage>
        <taxon>unclassified sequences</taxon>
        <taxon>metagenomes</taxon>
        <taxon>organismal metagenomes</taxon>
    </lineage>
</organism>
<name>A0A5J4RSF5_9ZZZZ</name>
<dbReference type="AlphaFoldDB" id="A0A5J4RSF5"/>
<protein>
    <submittedName>
        <fullName evidence="1">Uncharacterized protein</fullName>
    </submittedName>
</protein>
<proteinExistence type="predicted"/>
<sequence>MEIANINNKNNHLLLGIKELMLFFNKIRSFKPR</sequence>
<accession>A0A5J4RSF5</accession>
<comment type="caution">
    <text evidence="1">The sequence shown here is derived from an EMBL/GenBank/DDBJ whole genome shotgun (WGS) entry which is preliminary data.</text>
</comment>
<reference evidence="1" key="1">
    <citation type="submission" date="2019-03" db="EMBL/GenBank/DDBJ databases">
        <title>Single cell metagenomics reveals metabolic interactions within the superorganism composed of flagellate Streblomastix strix and complex community of Bacteroidetes bacteria on its surface.</title>
        <authorList>
            <person name="Treitli S.C."/>
            <person name="Kolisko M."/>
            <person name="Husnik F."/>
            <person name="Keeling P."/>
            <person name="Hampl V."/>
        </authorList>
    </citation>
    <scope>NUCLEOTIDE SEQUENCE</scope>
    <source>
        <strain evidence="1">STM</strain>
    </source>
</reference>